<keyword evidence="2" id="KW-1185">Reference proteome</keyword>
<sequence>MDNYVGLSLSFFSTSLFNNLTQSLSFQANFHKQPQGISIKNNPLLFLHLEFFFNI</sequence>
<organism evidence="1 2">
    <name type="scientific">Manihot esculenta</name>
    <name type="common">Cassava</name>
    <name type="synonym">Jatropha manihot</name>
    <dbReference type="NCBI Taxonomy" id="3983"/>
    <lineage>
        <taxon>Eukaryota</taxon>
        <taxon>Viridiplantae</taxon>
        <taxon>Streptophyta</taxon>
        <taxon>Embryophyta</taxon>
        <taxon>Tracheophyta</taxon>
        <taxon>Spermatophyta</taxon>
        <taxon>Magnoliopsida</taxon>
        <taxon>eudicotyledons</taxon>
        <taxon>Gunneridae</taxon>
        <taxon>Pentapetalae</taxon>
        <taxon>rosids</taxon>
        <taxon>fabids</taxon>
        <taxon>Malpighiales</taxon>
        <taxon>Euphorbiaceae</taxon>
        <taxon>Crotonoideae</taxon>
        <taxon>Manihoteae</taxon>
        <taxon>Manihot</taxon>
    </lineage>
</organism>
<protein>
    <submittedName>
        <fullName evidence="1">Uncharacterized protein</fullName>
    </submittedName>
</protein>
<dbReference type="Proteomes" id="UP000091857">
    <property type="component" value="Chromosome 18"/>
</dbReference>
<name>A0ACB7G0K5_MANES</name>
<dbReference type="EMBL" id="CM004404">
    <property type="protein sequence ID" value="KAG8633722.1"/>
    <property type="molecule type" value="Genomic_DNA"/>
</dbReference>
<evidence type="ECO:0000313" key="1">
    <source>
        <dbReference type="EMBL" id="KAG8633722.1"/>
    </source>
</evidence>
<proteinExistence type="predicted"/>
<evidence type="ECO:0000313" key="2">
    <source>
        <dbReference type="Proteomes" id="UP000091857"/>
    </source>
</evidence>
<reference evidence="2" key="1">
    <citation type="journal article" date="2016" name="Nat. Biotechnol.">
        <title>Sequencing wild and cultivated cassava and related species reveals extensive interspecific hybridization and genetic diversity.</title>
        <authorList>
            <person name="Bredeson J.V."/>
            <person name="Lyons J.B."/>
            <person name="Prochnik S.E."/>
            <person name="Wu G.A."/>
            <person name="Ha C.M."/>
            <person name="Edsinger-Gonzales E."/>
            <person name="Grimwood J."/>
            <person name="Schmutz J."/>
            <person name="Rabbi I.Y."/>
            <person name="Egesi C."/>
            <person name="Nauluvula P."/>
            <person name="Lebot V."/>
            <person name="Ndunguru J."/>
            <person name="Mkamilo G."/>
            <person name="Bart R.S."/>
            <person name="Setter T.L."/>
            <person name="Gleadow R.M."/>
            <person name="Kulakow P."/>
            <person name="Ferguson M.E."/>
            <person name="Rounsley S."/>
            <person name="Rokhsar D.S."/>
        </authorList>
    </citation>
    <scope>NUCLEOTIDE SEQUENCE [LARGE SCALE GENOMIC DNA]</scope>
    <source>
        <strain evidence="2">cv. AM560-2</strain>
    </source>
</reference>
<gene>
    <name evidence="1" type="ORF">MANES_18G137828v8</name>
</gene>
<accession>A0ACB7G0K5</accession>
<comment type="caution">
    <text evidence="1">The sequence shown here is derived from an EMBL/GenBank/DDBJ whole genome shotgun (WGS) entry which is preliminary data.</text>
</comment>